<dbReference type="InterPro" id="IPR005939">
    <property type="entry name" value="BLH_phosphatase-like"/>
</dbReference>
<keyword evidence="1" id="KW-0479">Metal-binding</keyword>
<dbReference type="InterPro" id="IPR029021">
    <property type="entry name" value="Prot-tyrosine_phosphatase-like"/>
</dbReference>
<dbReference type="Pfam" id="PF00753">
    <property type="entry name" value="Lactamase_B"/>
    <property type="match status" value="1"/>
</dbReference>
<feature type="domain" description="Metallo-beta-lactamase" evidence="2">
    <location>
        <begin position="157"/>
        <end position="346"/>
    </location>
</feature>
<evidence type="ECO:0000256" key="1">
    <source>
        <dbReference type="ARBA" id="ARBA00022723"/>
    </source>
</evidence>
<dbReference type="SUPFAM" id="SSF52799">
    <property type="entry name" value="(Phosphotyrosine protein) phosphatases II"/>
    <property type="match status" value="1"/>
</dbReference>
<organism evidence="3 4">
    <name type="scientific">Serratia marcescens</name>
    <dbReference type="NCBI Taxonomy" id="615"/>
    <lineage>
        <taxon>Bacteria</taxon>
        <taxon>Pseudomonadati</taxon>
        <taxon>Pseudomonadota</taxon>
        <taxon>Gammaproteobacteria</taxon>
        <taxon>Enterobacterales</taxon>
        <taxon>Yersiniaceae</taxon>
        <taxon>Serratia</taxon>
    </lineage>
</organism>
<sequence length="353" mass="39677">MRICIYHPQLSFSGAPEASDFKALSQQGYRLIVNNRPDEEPGEYLDHLQEKALAEQGGMRYVYLPYTFDTLTWETVYTFQFLLRQGKKTLAHCRSGARSACLSLLYALREGQIDEAQFRRQCDEYGADADKALSWYDKHRSVRATAEVHAFYEPESGSLQYVVADPEARRCAIIDPVLDFDRRSGTVSHQQAKDILNFIHQRGWGVAWVLDTHPHADHFSAATWLAQKTGAFTGIGEKITAVQGLWEEIYNLKDLPAANTVWDVLFADGDVFFIGNLRAEVLLSPGHTLASVTYCIADAAFIHDTFFMPDSGTARADFPGGNAEALWESLQRILSLPADTRLFTGHDYRPAGR</sequence>
<dbReference type="Gene3D" id="3.90.190.10">
    <property type="entry name" value="Protein tyrosine phosphatase superfamily"/>
    <property type="match status" value="1"/>
</dbReference>
<dbReference type="InterPro" id="IPR001279">
    <property type="entry name" value="Metallo-B-lactamas"/>
</dbReference>
<dbReference type="SUPFAM" id="SSF56281">
    <property type="entry name" value="Metallo-hydrolase/oxidoreductase"/>
    <property type="match status" value="1"/>
</dbReference>
<dbReference type="PANTHER" id="PTHR43084">
    <property type="entry name" value="PERSULFIDE DIOXYGENASE ETHE1"/>
    <property type="match status" value="1"/>
</dbReference>
<dbReference type="Pfam" id="PF04273">
    <property type="entry name" value="BLH_phosphatase"/>
    <property type="match status" value="1"/>
</dbReference>
<evidence type="ECO:0000313" key="4">
    <source>
        <dbReference type="Proteomes" id="UP000247823"/>
    </source>
</evidence>
<evidence type="ECO:0000259" key="2">
    <source>
        <dbReference type="SMART" id="SM00849"/>
    </source>
</evidence>
<dbReference type="RefSeq" id="WP_110606303.1">
    <property type="nucleotide sequence ID" value="NZ_QJQB01000682.1"/>
</dbReference>
<dbReference type="InterPro" id="IPR044528">
    <property type="entry name" value="POD-like_MBL-fold"/>
</dbReference>
<dbReference type="EMBL" id="QJQB01000682">
    <property type="protein sequence ID" value="PYA53380.1"/>
    <property type="molecule type" value="Genomic_DNA"/>
</dbReference>
<dbReference type="Proteomes" id="UP000247823">
    <property type="component" value="Unassembled WGS sequence"/>
</dbReference>
<keyword evidence="4" id="KW-1185">Reference proteome</keyword>
<name>A0ABX5N3R4_SERMA</name>
<protein>
    <submittedName>
        <fullName evidence="3">MBL fold metallo-hydrolase</fullName>
    </submittedName>
</protein>
<dbReference type="Gene3D" id="3.60.15.10">
    <property type="entry name" value="Ribonuclease Z/Hydroxyacylglutathione hydrolase-like"/>
    <property type="match status" value="1"/>
</dbReference>
<gene>
    <name evidence="3" type="ORF">DMW51_29730</name>
</gene>
<reference evidence="3" key="2">
    <citation type="submission" date="2018-06" db="EMBL/GenBank/DDBJ databases">
        <authorList>
            <person name="Martins R.C."/>
            <person name="Perdigao-Neto L.V."/>
            <person name="Costa S.F."/>
            <person name="Levin A.S.S."/>
        </authorList>
    </citation>
    <scope>NUCLEOTIDE SEQUENCE</scope>
    <source>
        <strain evidence="3">1283</strain>
    </source>
</reference>
<evidence type="ECO:0000313" key="3">
    <source>
        <dbReference type="EMBL" id="PYA53380.1"/>
    </source>
</evidence>
<dbReference type="PANTHER" id="PTHR43084:SF1">
    <property type="entry name" value="PERSULFIDE DIOXYGENASE ETHE1, MITOCHONDRIAL"/>
    <property type="match status" value="1"/>
</dbReference>
<dbReference type="SMART" id="SM00849">
    <property type="entry name" value="Lactamase_B"/>
    <property type="match status" value="1"/>
</dbReference>
<comment type="caution">
    <text evidence="3">The sequence shown here is derived from an EMBL/GenBank/DDBJ whole genome shotgun (WGS) entry which is preliminary data.</text>
</comment>
<accession>A0ABX5N3R4</accession>
<dbReference type="InterPro" id="IPR051682">
    <property type="entry name" value="Mito_Persulfide_Diox"/>
</dbReference>
<proteinExistence type="predicted"/>
<dbReference type="InterPro" id="IPR036866">
    <property type="entry name" value="RibonucZ/Hydroxyglut_hydro"/>
</dbReference>
<reference evidence="3" key="1">
    <citation type="submission" date="2018-06" db="EMBL/GenBank/DDBJ databases">
        <title>Serratia marcescens genome sequencing and assembly.</title>
        <authorList>
            <person name="Martins R.C.R."/>
            <person name="Perdigao-Neto L.V."/>
            <person name="Costa S.F."/>
            <person name="Levin A.S.S."/>
        </authorList>
    </citation>
    <scope>NUCLEOTIDE SEQUENCE</scope>
    <source>
        <strain evidence="3">1283</strain>
    </source>
</reference>
<dbReference type="CDD" id="cd07724">
    <property type="entry name" value="POD-like_MBL-fold"/>
    <property type="match status" value="1"/>
</dbReference>
<feature type="non-terminal residue" evidence="3">
    <location>
        <position position="353"/>
    </location>
</feature>
<dbReference type="CDD" id="cd14503">
    <property type="entry name" value="PTP-bact"/>
    <property type="match status" value="1"/>
</dbReference>